<dbReference type="EMBL" id="CP056041">
    <property type="protein sequence ID" value="QKZ18845.1"/>
    <property type="molecule type" value="Genomic_DNA"/>
</dbReference>
<sequence length="76" mass="7319">MTVARGSSAVEAGEECLRGTDAVGGTGGADTAEFIGGIPAELLKELSADERIGEGGLDVSDRVGGALGAAGDGLLT</sequence>
<dbReference type="AlphaFoldDB" id="A0A7H8T5S0"/>
<name>A0A7H8T5S0_STRCX</name>
<organism evidence="1 2">
    <name type="scientific">Streptomyces chartreusis</name>
    <dbReference type="NCBI Taxonomy" id="1969"/>
    <lineage>
        <taxon>Bacteria</taxon>
        <taxon>Bacillati</taxon>
        <taxon>Actinomycetota</taxon>
        <taxon>Actinomycetes</taxon>
        <taxon>Kitasatosporales</taxon>
        <taxon>Streptomycetaceae</taxon>
        <taxon>Streptomyces</taxon>
    </lineage>
</organism>
<keyword evidence="2" id="KW-1185">Reference proteome</keyword>
<dbReference type="RefSeq" id="WP_176575592.1">
    <property type="nucleotide sequence ID" value="NZ_CBDRGH010000053.1"/>
</dbReference>
<proteinExistence type="predicted"/>
<gene>
    <name evidence="1" type="ORF">HUT05_16630</name>
</gene>
<dbReference type="Proteomes" id="UP000509418">
    <property type="component" value="Chromosome"/>
</dbReference>
<protein>
    <submittedName>
        <fullName evidence="1">Uncharacterized protein</fullName>
    </submittedName>
</protein>
<evidence type="ECO:0000313" key="1">
    <source>
        <dbReference type="EMBL" id="QKZ18845.1"/>
    </source>
</evidence>
<evidence type="ECO:0000313" key="2">
    <source>
        <dbReference type="Proteomes" id="UP000509418"/>
    </source>
</evidence>
<accession>A0A7H8T5S0</accession>
<reference evidence="1 2" key="1">
    <citation type="submission" date="2020-06" db="EMBL/GenBank/DDBJ databases">
        <title>Genome mining for natural products.</title>
        <authorList>
            <person name="Zhang B."/>
            <person name="Shi J."/>
            <person name="Ge H."/>
        </authorList>
    </citation>
    <scope>NUCLEOTIDE SEQUENCE [LARGE SCALE GENOMIC DNA]</scope>
    <source>
        <strain evidence="1 2">NA02069</strain>
    </source>
</reference>